<comment type="caution">
    <text evidence="1">The sequence shown here is derived from an EMBL/GenBank/DDBJ whole genome shotgun (WGS) entry which is preliminary data.</text>
</comment>
<name>A0A0V7ZPK9_9CYAN</name>
<evidence type="ECO:0000313" key="1">
    <source>
        <dbReference type="EMBL" id="KST66182.1"/>
    </source>
</evidence>
<evidence type="ECO:0008006" key="3">
    <source>
        <dbReference type="Google" id="ProtNLM"/>
    </source>
</evidence>
<proteinExistence type="predicted"/>
<reference evidence="1 2" key="1">
    <citation type="journal article" date="2015" name="Genome Announc.">
        <title>Draft Genome of the Euendolithic (true boring) Cyanobacterium Mastigocoleus testarum strain BC008.</title>
        <authorList>
            <person name="Guida B.S."/>
            <person name="Garcia-Pichel F."/>
        </authorList>
    </citation>
    <scope>NUCLEOTIDE SEQUENCE [LARGE SCALE GENOMIC DNA]</scope>
    <source>
        <strain evidence="1 2">BC008</strain>
    </source>
</reference>
<gene>
    <name evidence="1" type="ORF">BC008_24735</name>
</gene>
<protein>
    <recommendedName>
        <fullName evidence="3">Isochorismatase-like domain-containing protein</fullName>
    </recommendedName>
</protein>
<accession>A0A0V7ZPK9</accession>
<dbReference type="EMBL" id="LMTZ01000099">
    <property type="protein sequence ID" value="KST66182.1"/>
    <property type="molecule type" value="Genomic_DNA"/>
</dbReference>
<dbReference type="Proteomes" id="UP000053372">
    <property type="component" value="Unassembled WGS sequence"/>
</dbReference>
<keyword evidence="2" id="KW-1185">Reference proteome</keyword>
<evidence type="ECO:0000313" key="2">
    <source>
        <dbReference type="Proteomes" id="UP000053372"/>
    </source>
</evidence>
<organism evidence="1 2">
    <name type="scientific">Mastigocoleus testarum BC008</name>
    <dbReference type="NCBI Taxonomy" id="371196"/>
    <lineage>
        <taxon>Bacteria</taxon>
        <taxon>Bacillati</taxon>
        <taxon>Cyanobacteriota</taxon>
        <taxon>Cyanophyceae</taxon>
        <taxon>Nostocales</taxon>
        <taxon>Hapalosiphonaceae</taxon>
        <taxon>Mastigocoleus</taxon>
    </lineage>
</organism>
<sequence>MSQDFSRMLNSKDSVFLLIDHQAGLMLFPDDIEPSKLRSNSIALAKTAKLHKRASGSLTMKSNGKP</sequence>
<dbReference type="AlphaFoldDB" id="A0A0V7ZPK9"/>